<evidence type="ECO:0000313" key="4">
    <source>
        <dbReference type="Proteomes" id="UP000231279"/>
    </source>
</evidence>
<keyword evidence="2" id="KW-0732">Signal</keyword>
<evidence type="ECO:0000256" key="2">
    <source>
        <dbReference type="SAM" id="SignalP"/>
    </source>
</evidence>
<accession>A0A2G9FYK7</accession>
<organism evidence="3 4">
    <name type="scientific">Handroanthus impetiginosus</name>
    <dbReference type="NCBI Taxonomy" id="429701"/>
    <lineage>
        <taxon>Eukaryota</taxon>
        <taxon>Viridiplantae</taxon>
        <taxon>Streptophyta</taxon>
        <taxon>Embryophyta</taxon>
        <taxon>Tracheophyta</taxon>
        <taxon>Spermatophyta</taxon>
        <taxon>Magnoliopsida</taxon>
        <taxon>eudicotyledons</taxon>
        <taxon>Gunneridae</taxon>
        <taxon>Pentapetalae</taxon>
        <taxon>asterids</taxon>
        <taxon>lamiids</taxon>
        <taxon>Lamiales</taxon>
        <taxon>Bignoniaceae</taxon>
        <taxon>Crescentiina</taxon>
        <taxon>Tabebuia alliance</taxon>
        <taxon>Handroanthus</taxon>
    </lineage>
</organism>
<evidence type="ECO:0000313" key="3">
    <source>
        <dbReference type="EMBL" id="PIM98156.1"/>
    </source>
</evidence>
<feature type="region of interest" description="Disordered" evidence="1">
    <location>
        <begin position="54"/>
        <end position="88"/>
    </location>
</feature>
<proteinExistence type="predicted"/>
<feature type="signal peptide" evidence="2">
    <location>
        <begin position="1"/>
        <end position="28"/>
    </location>
</feature>
<dbReference type="AlphaFoldDB" id="A0A2G9FYK7"/>
<protein>
    <submittedName>
        <fullName evidence="3">Uncharacterized protein</fullName>
    </submittedName>
</protein>
<sequence>MANFRHARLLTAILVAFFILDCFSVISASVPLGHERIHTSWYFGGKSRKLHGIGKPLTYSKGQDPAEASLRAALTPPSPRASQPPPRK</sequence>
<name>A0A2G9FYK7_9LAMI</name>
<dbReference type="EMBL" id="NKXS01008698">
    <property type="protein sequence ID" value="PIM98156.1"/>
    <property type="molecule type" value="Genomic_DNA"/>
</dbReference>
<gene>
    <name evidence="3" type="ORF">CDL12_29367</name>
</gene>
<dbReference type="Proteomes" id="UP000231279">
    <property type="component" value="Unassembled WGS sequence"/>
</dbReference>
<dbReference type="OrthoDB" id="925406at2759"/>
<keyword evidence="4" id="KW-1185">Reference proteome</keyword>
<evidence type="ECO:0000256" key="1">
    <source>
        <dbReference type="SAM" id="MobiDB-lite"/>
    </source>
</evidence>
<reference evidence="4" key="1">
    <citation type="journal article" date="2018" name="Gigascience">
        <title>Genome assembly of the Pink Ipe (Handroanthus impetiginosus, Bignoniaceae), a highly valued, ecologically keystone Neotropical timber forest tree.</title>
        <authorList>
            <person name="Silva-Junior O.B."/>
            <person name="Grattapaglia D."/>
            <person name="Novaes E."/>
            <person name="Collevatti R.G."/>
        </authorList>
    </citation>
    <scope>NUCLEOTIDE SEQUENCE [LARGE SCALE GENOMIC DNA]</scope>
    <source>
        <strain evidence="4">cv. UFG-1</strain>
    </source>
</reference>
<feature type="chain" id="PRO_5013795775" evidence="2">
    <location>
        <begin position="29"/>
        <end position="88"/>
    </location>
</feature>
<comment type="caution">
    <text evidence="3">The sequence shown here is derived from an EMBL/GenBank/DDBJ whole genome shotgun (WGS) entry which is preliminary data.</text>
</comment>
<feature type="compositionally biased region" description="Pro residues" evidence="1">
    <location>
        <begin position="76"/>
        <end position="88"/>
    </location>
</feature>